<organism evidence="2 3">
    <name type="scientific">Budvicia aquatica</name>
    <dbReference type="NCBI Taxonomy" id="82979"/>
    <lineage>
        <taxon>Bacteria</taxon>
        <taxon>Pseudomonadati</taxon>
        <taxon>Pseudomonadota</taxon>
        <taxon>Gammaproteobacteria</taxon>
        <taxon>Enterobacterales</taxon>
        <taxon>Budviciaceae</taxon>
        <taxon>Budvicia</taxon>
    </lineage>
</organism>
<dbReference type="AlphaFoldDB" id="A0A484Z9P2"/>
<evidence type="ECO:0000313" key="3">
    <source>
        <dbReference type="Proteomes" id="UP000373449"/>
    </source>
</evidence>
<dbReference type="Gene3D" id="3.40.50.300">
    <property type="entry name" value="P-loop containing nucleotide triphosphate hydrolases"/>
    <property type="match status" value="1"/>
</dbReference>
<feature type="domain" description="Molybdopterin-guanine dinucleotide biosynthesis protein B (MobB)" evidence="1">
    <location>
        <begin position="2"/>
        <end position="64"/>
    </location>
</feature>
<dbReference type="InterPro" id="IPR004435">
    <property type="entry name" value="MobB_dom"/>
</dbReference>
<dbReference type="PANTHER" id="PTHR40072">
    <property type="entry name" value="MOLYBDOPTERIN-GUANINE DINUCLEOTIDE BIOSYNTHESIS ADAPTER PROTEIN-RELATED"/>
    <property type="match status" value="1"/>
</dbReference>
<dbReference type="GO" id="GO:0006777">
    <property type="term" value="P:Mo-molybdopterin cofactor biosynthetic process"/>
    <property type="evidence" value="ECO:0007669"/>
    <property type="project" value="InterPro"/>
</dbReference>
<dbReference type="GO" id="GO:0005525">
    <property type="term" value="F:GTP binding"/>
    <property type="evidence" value="ECO:0007669"/>
    <property type="project" value="InterPro"/>
</dbReference>
<proteinExistence type="predicted"/>
<dbReference type="InterPro" id="IPR052539">
    <property type="entry name" value="MGD_biosynthesis_adapter"/>
</dbReference>
<sequence>MTETPDNAVNLSGLITQFNPDLIDLVLIEGFKHEPVNKIALFRSSIAKPFEGLIDQYVIALATDDDIELNIPKLDINNPAVIAKFIQTWLNSQKIEKY</sequence>
<dbReference type="InterPro" id="IPR027417">
    <property type="entry name" value="P-loop_NTPase"/>
</dbReference>
<accession>A0A484Z9P2</accession>
<dbReference type="PANTHER" id="PTHR40072:SF1">
    <property type="entry name" value="MOLYBDOPTERIN-GUANINE DINUCLEOTIDE BIOSYNTHESIS ADAPTER PROTEIN"/>
    <property type="match status" value="1"/>
</dbReference>
<dbReference type="EMBL" id="CAADJA010000001">
    <property type="protein sequence ID" value="VFS45137.1"/>
    <property type="molecule type" value="Genomic_DNA"/>
</dbReference>
<evidence type="ECO:0000313" key="2">
    <source>
        <dbReference type="EMBL" id="VFS45137.1"/>
    </source>
</evidence>
<dbReference type="Proteomes" id="UP000373449">
    <property type="component" value="Unassembled WGS sequence"/>
</dbReference>
<reference evidence="2 3" key="1">
    <citation type="submission" date="2019-03" db="EMBL/GenBank/DDBJ databases">
        <authorList>
            <consortium name="Pathogen Informatics"/>
        </authorList>
    </citation>
    <scope>NUCLEOTIDE SEQUENCE [LARGE SCALE GENOMIC DNA]</scope>
    <source>
        <strain evidence="2 3">NCTC12282</strain>
    </source>
</reference>
<name>A0A484Z9P2_9GAMM</name>
<gene>
    <name evidence="2" type="primary">mobB_1</name>
    <name evidence="2" type="ORF">NCTC12282_00009</name>
</gene>
<evidence type="ECO:0000259" key="1">
    <source>
        <dbReference type="Pfam" id="PF03205"/>
    </source>
</evidence>
<protein>
    <submittedName>
        <fullName evidence="2">Molybdopterin-guanine dinucleotide biosynthesis protein B</fullName>
    </submittedName>
</protein>
<dbReference type="Pfam" id="PF03205">
    <property type="entry name" value="MobB"/>
    <property type="match status" value="1"/>
</dbReference>